<accession>E2C2I3</accession>
<reference evidence="2 3" key="1">
    <citation type="journal article" date="2010" name="Science">
        <title>Genomic comparison of the ants Camponotus floridanus and Harpegnathos saltator.</title>
        <authorList>
            <person name="Bonasio R."/>
            <person name="Zhang G."/>
            <person name="Ye C."/>
            <person name="Mutti N.S."/>
            <person name="Fang X."/>
            <person name="Qin N."/>
            <person name="Donahue G."/>
            <person name="Yang P."/>
            <person name="Li Q."/>
            <person name="Li C."/>
            <person name="Zhang P."/>
            <person name="Huang Z."/>
            <person name="Berger S.L."/>
            <person name="Reinberg D."/>
            <person name="Wang J."/>
            <person name="Liebig J."/>
        </authorList>
    </citation>
    <scope>NUCLEOTIDE SEQUENCE [LARGE SCALE GENOMIC DNA]</scope>
    <source>
        <strain evidence="2 3">R22 G/1</strain>
    </source>
</reference>
<dbReference type="InParanoid" id="E2C2I3"/>
<organism evidence="3">
    <name type="scientific">Harpegnathos saltator</name>
    <name type="common">Jerdon's jumping ant</name>
    <dbReference type="NCBI Taxonomy" id="610380"/>
    <lineage>
        <taxon>Eukaryota</taxon>
        <taxon>Metazoa</taxon>
        <taxon>Ecdysozoa</taxon>
        <taxon>Arthropoda</taxon>
        <taxon>Hexapoda</taxon>
        <taxon>Insecta</taxon>
        <taxon>Pterygota</taxon>
        <taxon>Neoptera</taxon>
        <taxon>Endopterygota</taxon>
        <taxon>Hymenoptera</taxon>
        <taxon>Apocrita</taxon>
        <taxon>Aculeata</taxon>
        <taxon>Formicoidea</taxon>
        <taxon>Formicidae</taxon>
        <taxon>Ponerinae</taxon>
        <taxon>Ponerini</taxon>
        <taxon>Harpegnathos</taxon>
    </lineage>
</organism>
<evidence type="ECO:0000256" key="1">
    <source>
        <dbReference type="ARBA" id="ARBA00010105"/>
    </source>
</evidence>
<dbReference type="AlphaFoldDB" id="E2C2I3"/>
<dbReference type="FunCoup" id="E2C2I3">
    <property type="interactions" value="2488"/>
</dbReference>
<comment type="similarity">
    <text evidence="1">Belongs to the MYG1 family.</text>
</comment>
<gene>
    <name evidence="2" type="ORF">EAI_11746</name>
</gene>
<dbReference type="EMBL" id="GL452135">
    <property type="protein sequence ID" value="EFN77839.1"/>
    <property type="molecule type" value="Genomic_DNA"/>
</dbReference>
<evidence type="ECO:0000313" key="3">
    <source>
        <dbReference type="Proteomes" id="UP000008237"/>
    </source>
</evidence>
<dbReference type="Pfam" id="PF03690">
    <property type="entry name" value="MYG1_exonuc"/>
    <property type="match status" value="1"/>
</dbReference>
<proteinExistence type="inferred from homology"/>
<dbReference type="InterPro" id="IPR003226">
    <property type="entry name" value="MYG1_exonuclease"/>
</dbReference>
<keyword evidence="3" id="KW-1185">Reference proteome</keyword>
<dbReference type="OrthoDB" id="10265310at2759"/>
<dbReference type="GO" id="GO:0005737">
    <property type="term" value="C:cytoplasm"/>
    <property type="evidence" value="ECO:0007669"/>
    <property type="project" value="TreeGrafter"/>
</dbReference>
<dbReference type="PANTHER" id="PTHR11215:SF1">
    <property type="entry name" value="MYG1 EXONUCLEASE"/>
    <property type="match status" value="1"/>
</dbReference>
<dbReference type="STRING" id="610380.E2C2I3"/>
<name>E2C2I3_HARSA</name>
<evidence type="ECO:0000313" key="2">
    <source>
        <dbReference type="EMBL" id="EFN77839.1"/>
    </source>
</evidence>
<dbReference type="Proteomes" id="UP000008237">
    <property type="component" value="Unassembled WGS sequence"/>
</dbReference>
<dbReference type="PANTHER" id="PTHR11215">
    <property type="entry name" value="METAL DEPENDENT HYDROLASE - RELATED"/>
    <property type="match status" value="1"/>
</dbReference>
<dbReference type="GO" id="GO:0005634">
    <property type="term" value="C:nucleus"/>
    <property type="evidence" value="ECO:0007669"/>
    <property type="project" value="TreeGrafter"/>
</dbReference>
<sequence>MDKEIKIGTHNGTFHCDEVFACVLLKLLPQYKDAIIVRSRDKNILDKCDIVVDVGGVYDHYIRRYDHHMRDFCETAKSVLKKSNYNNKVKLSSAGLVYCHFGHEILRNLCPDIQEDKTIEKFFKRIYDTLIVEVDAIDNGQNESDCQPLYRINTDLSSRVKNLNPFWNSNMDEEEQFKKAMTLVHSVFMDSVSYTEKVWLPAEQIVYNAVNRRFEVDSSGEIIELSQRVPWQSYLFHMEREMNISPPIKYIIFFSSDNDHRIQCVPISAGQFKCRLPFPKKWCGLRNDALVKACQIEGADFVHVNGFIGGHATRDGAVAMAQKSLKISKTKSA</sequence>
<dbReference type="OMA" id="FHCDEVV"/>
<protein>
    <submittedName>
        <fullName evidence="2">UPF0160 protein MYG1</fullName>
    </submittedName>
</protein>